<feature type="region of interest" description="Disordered" evidence="8">
    <location>
        <begin position="27"/>
        <end position="54"/>
    </location>
</feature>
<dbReference type="InterPro" id="IPR018247">
    <property type="entry name" value="EF_Hand_1_Ca_BS"/>
</dbReference>
<dbReference type="Gene3D" id="6.10.140.900">
    <property type="match status" value="1"/>
</dbReference>
<evidence type="ECO:0000259" key="9">
    <source>
        <dbReference type="PROSITE" id="PS50222"/>
    </source>
</evidence>
<keyword evidence="7" id="KW-0472">Membrane</keyword>
<comment type="subcellular location">
    <subcellularLocation>
        <location evidence="2">Cytoplasm</location>
    </subcellularLocation>
    <subcellularLocation>
        <location evidence="1">Endomembrane system</location>
    </subcellularLocation>
</comment>
<dbReference type="PANTHER" id="PTHR46735:SF5">
    <property type="entry name" value="GRANCALCIN"/>
    <property type="match status" value="1"/>
</dbReference>
<organism evidence="10 11">
    <name type="scientific">Gouania willdenowi</name>
    <name type="common">Blunt-snouted clingfish</name>
    <name type="synonym">Lepadogaster willdenowi</name>
    <dbReference type="NCBI Taxonomy" id="441366"/>
    <lineage>
        <taxon>Eukaryota</taxon>
        <taxon>Metazoa</taxon>
        <taxon>Chordata</taxon>
        <taxon>Craniata</taxon>
        <taxon>Vertebrata</taxon>
        <taxon>Euteleostomi</taxon>
        <taxon>Actinopterygii</taxon>
        <taxon>Neopterygii</taxon>
        <taxon>Teleostei</taxon>
        <taxon>Neoteleostei</taxon>
        <taxon>Acanthomorphata</taxon>
        <taxon>Ovalentaria</taxon>
        <taxon>Blenniimorphae</taxon>
        <taxon>Blenniiformes</taxon>
        <taxon>Gobiesocoidei</taxon>
        <taxon>Gobiesocidae</taxon>
        <taxon>Gobiesocinae</taxon>
        <taxon>Gouania</taxon>
    </lineage>
</organism>
<feature type="compositionally biased region" description="Gly residues" evidence="8">
    <location>
        <begin position="27"/>
        <end position="46"/>
    </location>
</feature>
<dbReference type="OrthoDB" id="186625at2759"/>
<gene>
    <name evidence="10" type="primary">gca</name>
</gene>
<evidence type="ECO:0000256" key="5">
    <source>
        <dbReference type="ARBA" id="ARBA00022737"/>
    </source>
</evidence>
<dbReference type="PANTHER" id="PTHR46735">
    <property type="entry name" value="CALPAIN, SMALL SUBUNIT 1 A-RELATED"/>
    <property type="match status" value="1"/>
</dbReference>
<proteinExistence type="predicted"/>
<evidence type="ECO:0000313" key="11">
    <source>
        <dbReference type="Proteomes" id="UP000694680"/>
    </source>
</evidence>
<name>A0A8C5I8N9_GOUWI</name>
<reference evidence="10" key="1">
    <citation type="submission" date="2020-06" db="EMBL/GenBank/DDBJ databases">
        <authorList>
            <consortium name="Wellcome Sanger Institute Data Sharing"/>
        </authorList>
    </citation>
    <scope>NUCLEOTIDE SEQUENCE [LARGE SCALE GENOMIC DNA]</scope>
</reference>
<dbReference type="PROSITE" id="PS50222">
    <property type="entry name" value="EF_HAND_2"/>
    <property type="match status" value="1"/>
</dbReference>
<keyword evidence="3" id="KW-0963">Cytoplasm</keyword>
<dbReference type="Ensembl" id="ENSGWIT00000058950.1">
    <property type="protein sequence ID" value="ENSGWIP00000054719.1"/>
    <property type="gene ID" value="ENSGWIG00000026118.1"/>
</dbReference>
<accession>A0A8C5I8N9</accession>
<evidence type="ECO:0000256" key="4">
    <source>
        <dbReference type="ARBA" id="ARBA00022723"/>
    </source>
</evidence>
<dbReference type="InterPro" id="IPR002048">
    <property type="entry name" value="EF_hand_dom"/>
</dbReference>
<evidence type="ECO:0000256" key="1">
    <source>
        <dbReference type="ARBA" id="ARBA00004308"/>
    </source>
</evidence>
<keyword evidence="4" id="KW-0479">Metal-binding</keyword>
<feature type="domain" description="EF-hand" evidence="9">
    <location>
        <begin position="170"/>
        <end position="205"/>
    </location>
</feature>
<dbReference type="GO" id="GO:0012505">
    <property type="term" value="C:endomembrane system"/>
    <property type="evidence" value="ECO:0007669"/>
    <property type="project" value="UniProtKB-SubCell"/>
</dbReference>
<dbReference type="PROSITE" id="PS00018">
    <property type="entry name" value="EF_HAND_1"/>
    <property type="match status" value="1"/>
</dbReference>
<reference evidence="10" key="2">
    <citation type="submission" date="2025-08" db="UniProtKB">
        <authorList>
            <consortium name="Ensembl"/>
        </authorList>
    </citation>
    <scope>IDENTIFICATION</scope>
</reference>
<dbReference type="AlphaFoldDB" id="A0A8C5I8N9"/>
<evidence type="ECO:0000256" key="7">
    <source>
        <dbReference type="ARBA" id="ARBA00023136"/>
    </source>
</evidence>
<dbReference type="GO" id="GO:0005737">
    <property type="term" value="C:cytoplasm"/>
    <property type="evidence" value="ECO:0007669"/>
    <property type="project" value="UniProtKB-SubCell"/>
</dbReference>
<evidence type="ECO:0000256" key="2">
    <source>
        <dbReference type="ARBA" id="ARBA00004496"/>
    </source>
</evidence>
<dbReference type="Gene3D" id="1.10.238.10">
    <property type="entry name" value="EF-hand"/>
    <property type="match status" value="1"/>
</dbReference>
<dbReference type="GO" id="GO:0005509">
    <property type="term" value="F:calcium ion binding"/>
    <property type="evidence" value="ECO:0007669"/>
    <property type="project" value="InterPro"/>
</dbReference>
<reference evidence="10" key="3">
    <citation type="submission" date="2025-09" db="UniProtKB">
        <authorList>
            <consortium name="Ensembl"/>
        </authorList>
    </citation>
    <scope>IDENTIFICATION</scope>
</reference>
<dbReference type="SMART" id="SM00054">
    <property type="entry name" value="EFh"/>
    <property type="match status" value="2"/>
</dbReference>
<keyword evidence="11" id="KW-1185">Reference proteome</keyword>
<sequence>MAYPGYGGYGAPMPGMAAPGMPPQGMPGGHMAGGHMAGGHMAGGPMPGGPMPGQMGMPMGGGPMGGPPMGGAPMGGVPSSGGYAPYGGAYPNTFGAQQPAANDPMWSYFTAIAGQDGEVDAQELQTCLTQSGFSGSYTPFSLDTCRIMIAMLDRDFTGKMGFNEFKELFQALSGWKQNFMMFDQDRSGTVEPHEMTQAISAMGYRISPPALNAIMKRYNKGGRIYFDDYVACCVKLRALTENFKRRDTMHQGSVTFQYDDFILCTMAI</sequence>
<protein>
    <submittedName>
        <fullName evidence="10">Grancalcin-like</fullName>
    </submittedName>
</protein>
<evidence type="ECO:0000256" key="8">
    <source>
        <dbReference type="SAM" id="MobiDB-lite"/>
    </source>
</evidence>
<dbReference type="InterPro" id="IPR011992">
    <property type="entry name" value="EF-hand-dom_pair"/>
</dbReference>
<keyword evidence="6" id="KW-0106">Calcium</keyword>
<dbReference type="Proteomes" id="UP000694680">
    <property type="component" value="Chromosome 2"/>
</dbReference>
<evidence type="ECO:0000256" key="6">
    <source>
        <dbReference type="ARBA" id="ARBA00022837"/>
    </source>
</evidence>
<dbReference type="SUPFAM" id="SSF47473">
    <property type="entry name" value="EF-hand"/>
    <property type="match status" value="1"/>
</dbReference>
<keyword evidence="5" id="KW-0677">Repeat</keyword>
<evidence type="ECO:0000256" key="3">
    <source>
        <dbReference type="ARBA" id="ARBA00022490"/>
    </source>
</evidence>
<evidence type="ECO:0000313" key="10">
    <source>
        <dbReference type="Ensembl" id="ENSGWIP00000054719.1"/>
    </source>
</evidence>